<dbReference type="EMBL" id="CP007201">
    <property type="protein sequence ID" value="AHJ13239.1"/>
    <property type="molecule type" value="Genomic_DNA"/>
</dbReference>
<organism evidence="1 2">
    <name type="scientific">Sulfurospirillum multivorans (strain DM 12446 / JCM 15788 / NBRC 109480)</name>
    <dbReference type="NCBI Taxonomy" id="1150621"/>
    <lineage>
        <taxon>Bacteria</taxon>
        <taxon>Pseudomonadati</taxon>
        <taxon>Campylobacterota</taxon>
        <taxon>Epsilonproteobacteria</taxon>
        <taxon>Campylobacterales</taxon>
        <taxon>Sulfurospirillaceae</taxon>
        <taxon>Sulfurospirillum</taxon>
    </lineage>
</organism>
<sequence>MSLTVNNNFNFKKESTIFKVIMNNNIMDTCRTYSQALSKAKKIKALFCKNHTFEVLVEDSKGSILDRF</sequence>
<dbReference type="Proteomes" id="UP000019322">
    <property type="component" value="Chromosome"/>
</dbReference>
<evidence type="ECO:0000313" key="1">
    <source>
        <dbReference type="EMBL" id="AHJ13239.1"/>
    </source>
</evidence>
<gene>
    <name evidence="1" type="ORF">SMUL_1984</name>
</gene>
<dbReference type="KEGG" id="smul:SMUL_1984"/>
<proteinExistence type="predicted"/>
<evidence type="ECO:0000313" key="2">
    <source>
        <dbReference type="Proteomes" id="UP000019322"/>
    </source>
</evidence>
<reference evidence="1 2" key="1">
    <citation type="journal article" date="2014" name="Environ. Microbiol.">
        <title>Insights into organohalide respiration and the versatile catabolism of Sulfurospirillum multivorans gained from comparative genomics and physiological studies.</title>
        <authorList>
            <person name="Goris T."/>
            <person name="Schubert T."/>
            <person name="Gadkari J."/>
            <person name="Wubet T."/>
            <person name="Tarkka M."/>
            <person name="Buscot F."/>
            <person name="Adrian L."/>
            <person name="Diekert G."/>
        </authorList>
    </citation>
    <scope>NUCLEOTIDE SEQUENCE [LARGE SCALE GENOMIC DNA]</scope>
    <source>
        <strain evidence="2">DM 12446 / JCM 15788 / NBRC 109480</strain>
    </source>
</reference>
<accession>A0AA86AMH2</accession>
<dbReference type="AlphaFoldDB" id="A0AA86AMH2"/>
<name>A0AA86AMH2_SULMK</name>
<protein>
    <submittedName>
        <fullName evidence="1">Uncharacterized protein</fullName>
    </submittedName>
</protein>